<feature type="region of interest" description="Disordered" evidence="1">
    <location>
        <begin position="2159"/>
        <end position="2178"/>
    </location>
</feature>
<feature type="compositionally biased region" description="Polar residues" evidence="1">
    <location>
        <begin position="2313"/>
        <end position="2325"/>
    </location>
</feature>
<feature type="region of interest" description="Disordered" evidence="1">
    <location>
        <begin position="1831"/>
        <end position="1851"/>
    </location>
</feature>
<dbReference type="GO" id="GO:0004672">
    <property type="term" value="F:protein kinase activity"/>
    <property type="evidence" value="ECO:0007669"/>
    <property type="project" value="InterPro"/>
</dbReference>
<organism evidence="5">
    <name type="scientific">Panstrongylus lignarius</name>
    <dbReference type="NCBI Taxonomy" id="156445"/>
    <lineage>
        <taxon>Eukaryota</taxon>
        <taxon>Metazoa</taxon>
        <taxon>Ecdysozoa</taxon>
        <taxon>Arthropoda</taxon>
        <taxon>Hexapoda</taxon>
        <taxon>Insecta</taxon>
        <taxon>Pterygota</taxon>
        <taxon>Neoptera</taxon>
        <taxon>Paraneoptera</taxon>
        <taxon>Hemiptera</taxon>
        <taxon>Heteroptera</taxon>
        <taxon>Panheteroptera</taxon>
        <taxon>Cimicomorpha</taxon>
        <taxon>Reduviidae</taxon>
        <taxon>Triatominae</taxon>
        <taxon>Panstrongylus</taxon>
    </lineage>
</organism>
<dbReference type="Pfam" id="PF07714">
    <property type="entry name" value="PK_Tyr_Ser-Thr"/>
    <property type="match status" value="1"/>
</dbReference>
<name>A0A224XG87_9HEMI</name>
<dbReference type="InterPro" id="IPR008266">
    <property type="entry name" value="Tyr_kinase_AS"/>
</dbReference>
<dbReference type="InterPro" id="IPR011009">
    <property type="entry name" value="Kinase-like_dom_sf"/>
</dbReference>
<keyword evidence="5" id="KW-0808">Transferase</keyword>
<dbReference type="EMBL" id="GFTR01008956">
    <property type="protein sequence ID" value="JAW07470.1"/>
    <property type="molecule type" value="Transcribed_RNA"/>
</dbReference>
<feature type="signal peptide" evidence="3">
    <location>
        <begin position="1"/>
        <end position="19"/>
    </location>
</feature>
<dbReference type="GO" id="GO:0005524">
    <property type="term" value="F:ATP binding"/>
    <property type="evidence" value="ECO:0007669"/>
    <property type="project" value="InterPro"/>
</dbReference>
<evidence type="ECO:0000256" key="2">
    <source>
        <dbReference type="SAM" id="Phobius"/>
    </source>
</evidence>
<feature type="compositionally biased region" description="Low complexity" evidence="1">
    <location>
        <begin position="1963"/>
        <end position="1984"/>
    </location>
</feature>
<dbReference type="PANTHER" id="PTHR24417:SF7">
    <property type="entry name" value="CHROMATIN MODIFICATION-RELATED PROTEIN EAF1"/>
    <property type="match status" value="1"/>
</dbReference>
<evidence type="ECO:0000313" key="5">
    <source>
        <dbReference type="EMBL" id="JAW07470.1"/>
    </source>
</evidence>
<keyword evidence="2" id="KW-0472">Membrane</keyword>
<feature type="compositionally biased region" description="Acidic residues" evidence="1">
    <location>
        <begin position="2089"/>
        <end position="2108"/>
    </location>
</feature>
<feature type="compositionally biased region" description="Basic and acidic residues" evidence="1">
    <location>
        <begin position="1831"/>
        <end position="1850"/>
    </location>
</feature>
<sequence>MFSLKLLLVILEVINFASGYPIDPKDVPISANSLGIAVFGVVFLFAFILAVFACACCRERRDGFKEFTNTGSLTNVGFTNALATEVSIFPPPGTGGARPDPVPVQVTGGTEQPSRPAAFSSIIPDISDWFVDPDGNFPRQQLFYQKEIGKGWFGKVVEGEARGSKVVVRILREDATNEEKAYFLHEARPYRDLVHKNVTRLFGRCLQYEPFLLLFELYTNGDLKSFLRTNDASKKTLNEQGISLKLMTDVCEGVKFMNDNGFIHTDLAARNCLVTSDLTVKIGDYGTSVDLYKNEYYIAGNVAVPIRWCAPETLHCTSTTIETKQVTAPANVWSLAVVLWEIAEFGKLPYFDLSDDQVIVRVHGDEKYRLPQPDCPYGHYLFNIMQICWRSENRASIEQVLSMLHYLKTNPFQESDFESRWKKLKPNTVPIVDNHTPIHSPRHTELAQRPYLQTKSEFDSGVDLEIKPTDDNSCKTSSPMTISPQLSVTSEDIFQSTRKKSPSLTNLQGSLEDVSSQFDSWLQGVETKTDEDRTFARSVSEAIKNLDETLAQEKTSSSSSRDSSLECQNKPLLEFNIGVGGGAVERKSESSSDTEEETWRHRIERGEFTEKVKEKSKSVTDLMVLTHIDSEESENDSLPSLTRQYSLKRNGSKGATYTSIGFGSEGNIRNAVLGEELQEKLKALTLWKTEDQSFLGKRTSDTNSKKKVDQHFLGKSISETSKETTDNVFLTNLPVEKSNPKESTAEKNASFGGTEIPEKIGKQSTEIFLEQEIIASSNNIENSFLENESSQKDLFLGVTINNNSGTDHCVRGVNLCSESVTSDNLVNVNMPSNVNIESFVNTANFDDVNKECTEEIEVNLKSQLVLTNNGVKETEIEKLINSDSSQEKDDVPKIVITESEKAPDEDDVSKESEIQFDFKPRKFVFVCKDIMEEENEIFPQASDSDCDFLSGEENLLMSNYVKSEPMVIIGSCEEHTLDYFKGLKTTFSPTDQYSDEESDVKESSSIKEDTVRQLTDTNDECVSPCRDDSTAHVTDDCISPLKDDGLKHIYDLLLEDGPIFDEVETLPSGSPTISRSRKQSECTTNSCENLNCENTVNSGSPSSRNSEPLNGFPVEKVIYSHNEAEITTSDTRDINLAYDNGYIDICDHFIKEELKFYVSCRDNLSSQEFIKESIRNQDDSGKDNLCLTDLSLNCDSSMYPSLENITLEKSSSQIVEEPLERKSDCLKSEHINKITSNDSPEINEKSVSSVNNKQLSCKNISNYQNESNKSIGSQFKSAIKVSKSKSLESVLCNKNELENMKYLSNSSISEYVPMFSLSDMMPEDLYPKQSINYDSYYSVDSGHGSDRYADQDRQIDDLKTRLEDVMKYGEDFQLQSSEDEYGGKLLTPDDERSSDSGFRDKGSLSESVEDTCDEKYNLEDIDAELEDFNALKSVEKEEVKYYEQFGGSETEPVTQVQNVEGWFLHPKIETDSDQQNGWISLSTEDEEKHTLTIDDEFVTAIRNELKEKLPCAMQNPKTEEDNSPEPEFVDPNLQFTYPAQLSPILEEQESNQSSLLVDDVSPILIIPPPEIPDESLKEEDADELLEPPVNFEKEKTITEELEDTKQLIIASDKFCLDDDVIIVDTETNEVTLIESPKPQSHISFTAPMQISENYMDDDSTGINSETYILSPDNVPLTPDMSLGSNTLSSPEHGNISGMCISPSSVRSDLFDSGPPSLPFDLGQSLEEVEEISLSKPTNEASEILQELIDAGIVRKDLTEPEETVFVGNETSVAEKSEDFEYDGKFEAIVSKELITGDLIEINTGKILSEVCNFLEEERKNGVIVKATVDSPEKVEASKSSSPEKLEEPVSDKTPVIVVEEEAAVAQDNQAANLVKEENAEAVEVIIDVKPHCTSEQSKWLQELLFTSSVKKNNQVDSIDDKLSITQNWPSNDELLSPTSANEAKPIINLRPGNITSTLALMSPDLSSTDSRSHSLLSSFASTPSDDQKQFDSEATTRATAPSSLSISTAVINVPMPSPEDADKGWRPTICQLMELTDQAEGEEMTTSFIEPDENGIYTPDWESDTSDEQSSSSGEFVWKLQEPIKMERIEEEEEDENAEDESESDDNSSEGSGTEFIPSTWNALATPSKSSIRSPDTPVKSEKKKVIFKKEKYQCIYEYPREPSDDEDSPETWQTPSVAFDFSPFTDWELGDNEMVVGPAAEGDSDSEEQRKPKKNQDYDFYRLDYNIGPHMITEDGDFFISSSSRVLDWGGAEDDGDSEFFPGRDSLLDFSPIACDLTPLNLGELRHTKDSLRLELPLLARAAAVDQANLTTDSGIDTASPKPTSSQLQQQQQQQQQQMSCAQQSAREDKGEAALLDEQPMLPSNK</sequence>
<reference evidence="5" key="1">
    <citation type="journal article" date="2018" name="PLoS Negl. Trop. Dis.">
        <title>An insight into the salivary gland and fat body transcriptome of Panstrongylus lignarius (Hemiptera: Heteroptera), the main vector of Chagas disease in Peru.</title>
        <authorList>
            <person name="Nevoa J.C."/>
            <person name="Mendes M.T."/>
            <person name="da Silva M.V."/>
            <person name="Soares S.C."/>
            <person name="Oliveira C.J.F."/>
            <person name="Ribeiro J.M.C."/>
        </authorList>
    </citation>
    <scope>NUCLEOTIDE SEQUENCE</scope>
</reference>
<feature type="domain" description="Protein kinase" evidence="4">
    <location>
        <begin position="142"/>
        <end position="407"/>
    </location>
</feature>
<dbReference type="PANTHER" id="PTHR24417">
    <property type="entry name" value="SERINE/THREONINE-PROTEIN KINASE LMTK1"/>
    <property type="match status" value="1"/>
</dbReference>
<protein>
    <submittedName>
        <fullName evidence="5">Putative catalytic domain of protein tyrosine kinase</fullName>
    </submittedName>
</protein>
<feature type="region of interest" description="Disordered" evidence="1">
    <location>
        <begin position="1963"/>
        <end position="2002"/>
    </location>
</feature>
<dbReference type="SUPFAM" id="SSF56112">
    <property type="entry name" value="Protein kinase-like (PK-like)"/>
    <property type="match status" value="1"/>
</dbReference>
<keyword evidence="3" id="KW-0732">Signal</keyword>
<proteinExistence type="predicted"/>
<feature type="region of interest" description="Disordered" evidence="1">
    <location>
        <begin position="2038"/>
        <end position="2143"/>
    </location>
</feature>
<dbReference type="InterPro" id="IPR001245">
    <property type="entry name" value="Ser-Thr/Tyr_kinase_cat_dom"/>
</dbReference>
<evidence type="ECO:0000259" key="4">
    <source>
        <dbReference type="PROSITE" id="PS50011"/>
    </source>
</evidence>
<feature type="compositionally biased region" description="Low complexity" evidence="1">
    <location>
        <begin position="2326"/>
        <end position="2346"/>
    </location>
</feature>
<keyword evidence="2" id="KW-0812">Transmembrane</keyword>
<feature type="compositionally biased region" description="Polar residues" evidence="1">
    <location>
        <begin position="2117"/>
        <end position="2134"/>
    </location>
</feature>
<feature type="chain" id="PRO_5012556134" evidence="3">
    <location>
        <begin position="20"/>
        <end position="2367"/>
    </location>
</feature>
<dbReference type="CDD" id="cd00192">
    <property type="entry name" value="PTKc"/>
    <property type="match status" value="1"/>
</dbReference>
<dbReference type="Gene3D" id="1.10.510.10">
    <property type="entry name" value="Transferase(Phosphotransferase) domain 1"/>
    <property type="match status" value="1"/>
</dbReference>
<dbReference type="PROSITE" id="PS50011">
    <property type="entry name" value="PROTEIN_KINASE_DOM"/>
    <property type="match status" value="1"/>
</dbReference>
<feature type="compositionally biased region" description="Polar residues" evidence="1">
    <location>
        <begin position="1992"/>
        <end position="2002"/>
    </location>
</feature>
<keyword evidence="5" id="KW-0418">Kinase</keyword>
<accession>A0A224XG87</accession>
<evidence type="ECO:0000256" key="1">
    <source>
        <dbReference type="SAM" id="MobiDB-lite"/>
    </source>
</evidence>
<evidence type="ECO:0000256" key="3">
    <source>
        <dbReference type="SAM" id="SignalP"/>
    </source>
</evidence>
<feature type="region of interest" description="Disordered" evidence="1">
    <location>
        <begin position="2193"/>
        <end position="2216"/>
    </location>
</feature>
<keyword evidence="2" id="KW-1133">Transmembrane helix</keyword>
<feature type="region of interest" description="Disordered" evidence="1">
    <location>
        <begin position="2313"/>
        <end position="2367"/>
    </location>
</feature>
<feature type="region of interest" description="Disordered" evidence="1">
    <location>
        <begin position="1378"/>
        <end position="1406"/>
    </location>
</feature>
<feature type="compositionally biased region" description="Basic and acidic residues" evidence="1">
    <location>
        <begin position="1387"/>
        <end position="1403"/>
    </location>
</feature>
<dbReference type="PRINTS" id="PR00109">
    <property type="entry name" value="TYRKINASE"/>
</dbReference>
<dbReference type="PROSITE" id="PS00109">
    <property type="entry name" value="PROTEIN_KINASE_TYR"/>
    <property type="match status" value="1"/>
</dbReference>
<feature type="transmembrane region" description="Helical" evidence="2">
    <location>
        <begin position="34"/>
        <end position="53"/>
    </location>
</feature>
<dbReference type="InterPro" id="IPR000719">
    <property type="entry name" value="Prot_kinase_dom"/>
</dbReference>